<dbReference type="RefSeq" id="WP_189437017.1">
    <property type="nucleotide sequence ID" value="NZ_BMXE01000004.1"/>
</dbReference>
<name>A0ABQ3EER8_9HYPH</name>
<proteinExistence type="predicted"/>
<dbReference type="Proteomes" id="UP000637980">
    <property type="component" value="Unassembled WGS sequence"/>
</dbReference>
<organism evidence="2 3">
    <name type="scientific">Pseudovibrio japonicus</name>
    <dbReference type="NCBI Taxonomy" id="366534"/>
    <lineage>
        <taxon>Bacteria</taxon>
        <taxon>Pseudomonadati</taxon>
        <taxon>Pseudomonadota</taxon>
        <taxon>Alphaproteobacteria</taxon>
        <taxon>Hyphomicrobiales</taxon>
        <taxon>Stappiaceae</taxon>
        <taxon>Pseudovibrio</taxon>
    </lineage>
</organism>
<comment type="caution">
    <text evidence="2">The sequence shown here is derived from an EMBL/GenBank/DDBJ whole genome shotgun (WGS) entry which is preliminary data.</text>
</comment>
<feature type="region of interest" description="Disordered" evidence="1">
    <location>
        <begin position="147"/>
        <end position="171"/>
    </location>
</feature>
<protein>
    <submittedName>
        <fullName evidence="2">Uncharacterized protein</fullName>
    </submittedName>
</protein>
<evidence type="ECO:0000313" key="2">
    <source>
        <dbReference type="EMBL" id="GHB34005.1"/>
    </source>
</evidence>
<dbReference type="EMBL" id="BMXE01000004">
    <property type="protein sequence ID" value="GHB34005.1"/>
    <property type="molecule type" value="Genomic_DNA"/>
</dbReference>
<sequence>MSFKVLSGKALTRAISGYGKTATTFSQRTHQLAYCALLHVEEHNCASHIAKLYQSSPTNYRGQIREYACALGKVTFDTETQEFAYSKGKKSDLETALKVSPAEFLREKKKGTPASKSFADRLSALVEKELKAASGDHALAKKLANFLQANQPKESPAPANDQNEVQLELAS</sequence>
<reference evidence="3" key="1">
    <citation type="journal article" date="2019" name="Int. J. Syst. Evol. Microbiol.">
        <title>The Global Catalogue of Microorganisms (GCM) 10K type strain sequencing project: providing services to taxonomists for standard genome sequencing and annotation.</title>
        <authorList>
            <consortium name="The Broad Institute Genomics Platform"/>
            <consortium name="The Broad Institute Genome Sequencing Center for Infectious Disease"/>
            <person name="Wu L."/>
            <person name="Ma J."/>
        </authorList>
    </citation>
    <scope>NUCLEOTIDE SEQUENCE [LARGE SCALE GENOMIC DNA]</scope>
    <source>
        <strain evidence="3">KCTC 12861</strain>
    </source>
</reference>
<evidence type="ECO:0000313" key="3">
    <source>
        <dbReference type="Proteomes" id="UP000637980"/>
    </source>
</evidence>
<accession>A0ABQ3EER8</accession>
<gene>
    <name evidence="2" type="ORF">GCM10007094_23740</name>
</gene>
<keyword evidence="3" id="KW-1185">Reference proteome</keyword>
<evidence type="ECO:0000256" key="1">
    <source>
        <dbReference type="SAM" id="MobiDB-lite"/>
    </source>
</evidence>